<protein>
    <submittedName>
        <fullName evidence="1">Uncharacterized protein</fullName>
    </submittedName>
</protein>
<keyword evidence="2" id="KW-1185">Reference proteome</keyword>
<dbReference type="GeneID" id="39856891"/>
<proteinExistence type="predicted"/>
<sequence>MQDPPFLPKDRRISVQGHSDDLVRLCEEYFEIAIGFRRPSSEEKREANERMLRGGLLGENQTLEDRIKVLKYPLSTDQRPFIRIVYQIEYDIFEFLSQESNLVDGPFIPMLRYERTMQNELLEEGKYDTAILRQSAFIETFIKMKIGQWKDSNGNFLSWELCLESAYRGEELISKIERDKLRTLAKVRNRFAHDWRSLATRPKSDFPDIEKASRCGGEVLSALYGRELKRVYEDYTNQYISNVLPIGWSDRDKSEVEVGTTRVLVEISCDNCGYEFYPYEEGWKRCPKCDVPHDWLENYG</sequence>
<name>A0A1H5VWH7_9EURY</name>
<accession>A0A1H5VWH7</accession>
<evidence type="ECO:0000313" key="1">
    <source>
        <dbReference type="EMBL" id="SEF91336.1"/>
    </source>
</evidence>
<evidence type="ECO:0000313" key="2">
    <source>
        <dbReference type="Proteomes" id="UP000236740"/>
    </source>
</evidence>
<reference evidence="1 2" key="1">
    <citation type="submission" date="2016-10" db="EMBL/GenBank/DDBJ databases">
        <authorList>
            <person name="de Groot N.N."/>
        </authorList>
    </citation>
    <scope>NUCLEOTIDE SEQUENCE [LARGE SCALE GENOMIC DNA]</scope>
    <source>
        <strain evidence="1 2">CGMCC 1.10331</strain>
    </source>
</reference>
<dbReference type="EMBL" id="FNVN01000001">
    <property type="protein sequence ID" value="SEF91336.1"/>
    <property type="molecule type" value="Genomic_DNA"/>
</dbReference>
<organism evidence="1 2">
    <name type="scientific">Halobellus limi</name>
    <dbReference type="NCBI Taxonomy" id="699433"/>
    <lineage>
        <taxon>Archaea</taxon>
        <taxon>Methanobacteriati</taxon>
        <taxon>Methanobacteriota</taxon>
        <taxon>Stenosarchaea group</taxon>
        <taxon>Halobacteria</taxon>
        <taxon>Halobacteriales</taxon>
        <taxon>Haloferacaceae</taxon>
        <taxon>Halobellus</taxon>
    </lineage>
</organism>
<gene>
    <name evidence="1" type="ORF">SAMN04488133_1086</name>
</gene>
<dbReference type="OrthoDB" id="351350at2157"/>
<dbReference type="Proteomes" id="UP000236740">
    <property type="component" value="Unassembled WGS sequence"/>
</dbReference>
<dbReference type="AlphaFoldDB" id="A0A1H5VWH7"/>
<dbReference type="RefSeq" id="WP_136361786.1">
    <property type="nucleotide sequence ID" value="NZ_CP031311.1"/>
</dbReference>